<dbReference type="Proteomes" id="UP000322899">
    <property type="component" value="Unassembled WGS sequence"/>
</dbReference>
<evidence type="ECO:0000313" key="8">
    <source>
        <dbReference type="Proteomes" id="UP000322899"/>
    </source>
</evidence>
<dbReference type="AlphaFoldDB" id="A0A5A8E0B1"/>
<gene>
    <name evidence="7" type="ORF">FNF27_04699</name>
    <name evidence="6" type="ORF">FNF28_02102</name>
    <name evidence="4" type="ORF">FNF29_05525</name>
    <name evidence="5" type="ORF">FNF31_01953</name>
</gene>
<evidence type="ECO:0000313" key="5">
    <source>
        <dbReference type="EMBL" id="KAA0165300.1"/>
    </source>
</evidence>
<dbReference type="Pfam" id="PF02297">
    <property type="entry name" value="COX6B"/>
    <property type="match status" value="1"/>
</dbReference>
<evidence type="ECO:0000313" key="9">
    <source>
        <dbReference type="Proteomes" id="UP000323011"/>
    </source>
</evidence>
<dbReference type="Gene3D" id="1.10.10.140">
    <property type="entry name" value="Cytochrome c oxidase, subunit VIb"/>
    <property type="match status" value="1"/>
</dbReference>
<dbReference type="EMBL" id="VLTN01000037">
    <property type="protein sequence ID" value="KAA0150085.1"/>
    <property type="molecule type" value="Genomic_DNA"/>
</dbReference>
<protein>
    <recommendedName>
        <fullName evidence="12">CHCH domain-containing protein</fullName>
    </recommendedName>
</protein>
<dbReference type="Proteomes" id="UP000323011">
    <property type="component" value="Unassembled WGS sequence"/>
</dbReference>
<dbReference type="EMBL" id="VLTL01000022">
    <property type="protein sequence ID" value="KAA0169490.1"/>
    <property type="molecule type" value="Genomic_DNA"/>
</dbReference>
<reference evidence="8 9" key="1">
    <citation type="submission" date="2019-07" db="EMBL/GenBank/DDBJ databases">
        <title>Genomes of Cafeteria roenbergensis.</title>
        <authorList>
            <person name="Fischer M.G."/>
            <person name="Hackl T."/>
            <person name="Roman M."/>
        </authorList>
    </citation>
    <scope>NUCLEOTIDE SEQUENCE [LARGE SCALE GENOMIC DNA]</scope>
    <source>
        <strain evidence="4 9">BVI</strain>
        <strain evidence="5 11">Cflag</strain>
        <strain evidence="7 8">E4-10P</strain>
        <strain evidence="6 10">RCC970-E3</strain>
    </source>
</reference>
<dbReference type="GO" id="GO:0005739">
    <property type="term" value="C:mitochondrion"/>
    <property type="evidence" value="ECO:0007669"/>
    <property type="project" value="UniProtKB-SubCell"/>
</dbReference>
<evidence type="ECO:0000313" key="7">
    <source>
        <dbReference type="EMBL" id="KAA0173751.1"/>
    </source>
</evidence>
<evidence type="ECO:0000313" key="10">
    <source>
        <dbReference type="Proteomes" id="UP000324907"/>
    </source>
</evidence>
<evidence type="ECO:0000256" key="1">
    <source>
        <dbReference type="ARBA" id="ARBA00004173"/>
    </source>
</evidence>
<dbReference type="EMBL" id="VLTM01000013">
    <property type="protein sequence ID" value="KAA0165300.1"/>
    <property type="molecule type" value="Genomic_DNA"/>
</dbReference>
<comment type="subcellular location">
    <subcellularLocation>
        <location evidence="1">Mitochondrion</location>
    </subcellularLocation>
</comment>
<keyword evidence="9" id="KW-1185">Reference proteome</keyword>
<evidence type="ECO:0000313" key="11">
    <source>
        <dbReference type="Proteomes" id="UP000325113"/>
    </source>
</evidence>
<dbReference type="EMBL" id="VLTO01000029">
    <property type="protein sequence ID" value="KAA0173751.1"/>
    <property type="molecule type" value="Genomic_DNA"/>
</dbReference>
<keyword evidence="3" id="KW-1015">Disulfide bond</keyword>
<evidence type="ECO:0000256" key="2">
    <source>
        <dbReference type="ARBA" id="ARBA00023128"/>
    </source>
</evidence>
<dbReference type="Proteomes" id="UP000325113">
    <property type="component" value="Unassembled WGS sequence"/>
</dbReference>
<comment type="caution">
    <text evidence="6">The sequence shown here is derived from an EMBL/GenBank/DDBJ whole genome shotgun (WGS) entry which is preliminary data.</text>
</comment>
<keyword evidence="2" id="KW-0496">Mitochondrion</keyword>
<dbReference type="OrthoDB" id="16284at2759"/>
<dbReference type="SUPFAM" id="SSF47694">
    <property type="entry name" value="Cytochrome c oxidase subunit h"/>
    <property type="match status" value="1"/>
</dbReference>
<sequence length="75" mass="8704">MEGDAVTRPKSREECYVARDAFHACLTQFEEDKSKCTAPHEEYKAHCMKSWRKYFDSRRKAGKGQVDVGTYRPGK</sequence>
<dbReference type="PROSITE" id="PS51808">
    <property type="entry name" value="CHCH"/>
    <property type="match status" value="1"/>
</dbReference>
<evidence type="ECO:0000256" key="3">
    <source>
        <dbReference type="ARBA" id="ARBA00023157"/>
    </source>
</evidence>
<accession>A0A5A8E0B1</accession>
<evidence type="ECO:0008006" key="12">
    <source>
        <dbReference type="Google" id="ProtNLM"/>
    </source>
</evidence>
<dbReference type="Proteomes" id="UP000324907">
    <property type="component" value="Unassembled WGS sequence"/>
</dbReference>
<evidence type="ECO:0000313" key="4">
    <source>
        <dbReference type="EMBL" id="KAA0150085.1"/>
    </source>
</evidence>
<proteinExistence type="predicted"/>
<name>A0A5A8E0B1_CAFRO</name>
<dbReference type="InterPro" id="IPR036549">
    <property type="entry name" value="CX6/COA6-like_sf"/>
</dbReference>
<evidence type="ECO:0000313" key="6">
    <source>
        <dbReference type="EMBL" id="KAA0169490.1"/>
    </source>
</evidence>
<dbReference type="InterPro" id="IPR048280">
    <property type="entry name" value="COX6B-like"/>
</dbReference>
<organism evidence="6 10">
    <name type="scientific">Cafeteria roenbergensis</name>
    <name type="common">Marine flagellate</name>
    <dbReference type="NCBI Taxonomy" id="33653"/>
    <lineage>
        <taxon>Eukaryota</taxon>
        <taxon>Sar</taxon>
        <taxon>Stramenopiles</taxon>
        <taxon>Bigyra</taxon>
        <taxon>Opalozoa</taxon>
        <taxon>Bicosoecida</taxon>
        <taxon>Cafeteriaceae</taxon>
        <taxon>Cafeteria</taxon>
    </lineage>
</organism>